<feature type="non-terminal residue" evidence="2">
    <location>
        <position position="1"/>
    </location>
</feature>
<organism evidence="2">
    <name type="scientific">uncultured marine microorganism HF4000_009L19</name>
    <dbReference type="NCBI Taxonomy" id="455516"/>
    <lineage>
        <taxon>unclassified sequences</taxon>
        <taxon>environmental samples</taxon>
    </lineage>
</organism>
<feature type="compositionally biased region" description="Polar residues" evidence="1">
    <location>
        <begin position="33"/>
        <end position="59"/>
    </location>
</feature>
<feature type="compositionally biased region" description="Basic and acidic residues" evidence="1">
    <location>
        <begin position="166"/>
        <end position="199"/>
    </location>
</feature>
<feature type="region of interest" description="Disordered" evidence="1">
    <location>
        <begin position="1"/>
        <end position="75"/>
    </location>
</feature>
<evidence type="ECO:0000313" key="2">
    <source>
        <dbReference type="EMBL" id="ABZ06437.1"/>
    </source>
</evidence>
<dbReference type="AlphaFoldDB" id="B3T1H8"/>
<proteinExistence type="predicted"/>
<dbReference type="EMBL" id="EU016575">
    <property type="protein sequence ID" value="ABZ06437.1"/>
    <property type="molecule type" value="Genomic_DNA"/>
</dbReference>
<name>B3T1H8_9ZZZZ</name>
<gene>
    <name evidence="2" type="ORF">ALOHA_HF4000009L19ctg2g12</name>
</gene>
<feature type="region of interest" description="Disordered" evidence="1">
    <location>
        <begin position="145"/>
        <end position="204"/>
    </location>
</feature>
<reference evidence="2" key="1">
    <citation type="journal article" date="2008" name="ISME J.">
        <title>Genomic patterns of recombination, clonal divergence and environment in marine microbial populations.</title>
        <authorList>
            <person name="Konstantinidis K.T."/>
            <person name="Delong E.F."/>
        </authorList>
    </citation>
    <scope>NUCLEOTIDE SEQUENCE</scope>
</reference>
<accession>B3T1H8</accession>
<protein>
    <submittedName>
        <fullName evidence="2">Uncharacterized protein</fullName>
    </submittedName>
</protein>
<sequence>SILPPRCSRNVRSEEWSRVKSSRARMPAISAAACSSSRQLTVRSRTMRPSPTDTRSTAPMSPPSRPTSEASRPSMPLSFLNCTRIVRLLLTFGVSPMRSVVLRRKTIALQCNAGPPLRTLRATRGNCTSTSTGVTPRSFWTSSWTSASADDRGESVAPGRLFQRPVGDDAAERPKVARDDQRRRATAADRGGPERHPAAHELGAQVVAEQPWAGAGQQVPAVLDDVEQAAAEHR</sequence>
<evidence type="ECO:0000256" key="1">
    <source>
        <dbReference type="SAM" id="MobiDB-lite"/>
    </source>
</evidence>